<evidence type="ECO:0000313" key="1">
    <source>
        <dbReference type="EMBL" id="CCA20940.1"/>
    </source>
</evidence>
<protein>
    <submittedName>
        <fullName evidence="1">AlNc14C107G6269 protein</fullName>
    </submittedName>
</protein>
<organism evidence="1">
    <name type="scientific">Albugo laibachii Nc14</name>
    <dbReference type="NCBI Taxonomy" id="890382"/>
    <lineage>
        <taxon>Eukaryota</taxon>
        <taxon>Sar</taxon>
        <taxon>Stramenopiles</taxon>
        <taxon>Oomycota</taxon>
        <taxon>Peronosporomycetes</taxon>
        <taxon>Albuginales</taxon>
        <taxon>Albuginaceae</taxon>
        <taxon>Albugo</taxon>
    </lineage>
</organism>
<accession>F0WI62</accession>
<proteinExistence type="predicted"/>
<gene>
    <name evidence="1" type="primary">AlNc14C107G6269</name>
    <name evidence="1" type="ORF">ALNC14_070830</name>
</gene>
<name>F0WI62_9STRA</name>
<dbReference type="EMBL" id="FR824152">
    <property type="protein sequence ID" value="CCA20940.1"/>
    <property type="molecule type" value="Genomic_DNA"/>
</dbReference>
<reference evidence="1" key="1">
    <citation type="journal article" date="2011" name="PLoS Biol.">
        <title>Gene gain and loss during evolution of obligate parasitism in the white rust pathogen of Arabidopsis thaliana.</title>
        <authorList>
            <person name="Kemen E."/>
            <person name="Gardiner A."/>
            <person name="Schultz-Larsen T."/>
            <person name="Kemen A.C."/>
            <person name="Balmuth A.L."/>
            <person name="Robert-Seilaniantz A."/>
            <person name="Bailey K."/>
            <person name="Holub E."/>
            <person name="Studholme D.J."/>
            <person name="Maclean D."/>
            <person name="Jones J.D."/>
        </authorList>
    </citation>
    <scope>NUCLEOTIDE SEQUENCE</scope>
</reference>
<reference evidence="1" key="2">
    <citation type="submission" date="2011-02" db="EMBL/GenBank/DDBJ databases">
        <authorList>
            <person name="MacLean D."/>
        </authorList>
    </citation>
    <scope>NUCLEOTIDE SEQUENCE</scope>
</reference>
<sequence>MEWLIVNLMRDMVRYCVEHTQLPPVEPEFRMGSASSVFTQFLDARRHRDRTDSLSEPMGVYMPFVHSQPQAQHQQQLFPIVQATAQVHMQPSQQFFPQQNLGVKTPTVKDMELPIECSIGKEKYRGLGAEFKDWVYSSWMNDVQLNSSVGVNGLKSSR</sequence>
<dbReference type="HOGENOM" id="CLU_1672480_0_0_1"/>
<dbReference type="AlphaFoldDB" id="F0WI62"/>